<evidence type="ECO:0000256" key="1">
    <source>
        <dbReference type="ARBA" id="ARBA00005194"/>
    </source>
</evidence>
<evidence type="ECO:0000313" key="12">
    <source>
        <dbReference type="EMBL" id="TCP20362.1"/>
    </source>
</evidence>
<reference evidence="12 13" key="1">
    <citation type="submission" date="2019-03" db="EMBL/GenBank/DDBJ databases">
        <title>Genomic Encyclopedia of Type Strains, Phase IV (KMG-IV): sequencing the most valuable type-strain genomes for metagenomic binning, comparative biology and taxonomic classification.</title>
        <authorList>
            <person name="Goeker M."/>
        </authorList>
    </citation>
    <scope>NUCLEOTIDE SEQUENCE [LARGE SCALE GENOMIC DNA]</scope>
    <source>
        <strain evidence="12 13">DSM 1837</strain>
    </source>
</reference>
<evidence type="ECO:0000313" key="13">
    <source>
        <dbReference type="Proteomes" id="UP000295182"/>
    </source>
</evidence>
<comment type="similarity">
    <text evidence="2 8">Belongs to the short-chain dehydrogenases/reductases (SDR) family. FabI subfamily.</text>
</comment>
<dbReference type="OrthoDB" id="9803628at2"/>
<organism evidence="12 13">
    <name type="scientific">Simplicispira metamorpha</name>
    <dbReference type="NCBI Taxonomy" id="80881"/>
    <lineage>
        <taxon>Bacteria</taxon>
        <taxon>Pseudomonadati</taxon>
        <taxon>Pseudomonadota</taxon>
        <taxon>Betaproteobacteria</taxon>
        <taxon>Burkholderiales</taxon>
        <taxon>Comamonadaceae</taxon>
        <taxon>Simplicispira</taxon>
    </lineage>
</organism>
<keyword evidence="6" id="KW-0443">Lipid metabolism</keyword>
<dbReference type="GO" id="GO:0004318">
    <property type="term" value="F:enoyl-[acyl-carrier-protein] reductase (NADH) activity"/>
    <property type="evidence" value="ECO:0007669"/>
    <property type="project" value="UniProtKB-EC"/>
</dbReference>
<dbReference type="GO" id="GO:0006633">
    <property type="term" value="P:fatty acid biosynthetic process"/>
    <property type="evidence" value="ECO:0007669"/>
    <property type="project" value="UniProtKB-UniPathway"/>
</dbReference>
<evidence type="ECO:0000256" key="7">
    <source>
        <dbReference type="ARBA" id="ARBA00023160"/>
    </source>
</evidence>
<evidence type="ECO:0000256" key="2">
    <source>
        <dbReference type="ARBA" id="ARBA00009233"/>
    </source>
</evidence>
<dbReference type="PANTHER" id="PTHR43159">
    <property type="entry name" value="ENOYL-[ACYL-CARRIER-PROTEIN] REDUCTASE"/>
    <property type="match status" value="1"/>
</dbReference>
<dbReference type="EMBL" id="SLXH01000001">
    <property type="protein sequence ID" value="TCP20362.1"/>
    <property type="molecule type" value="Genomic_DNA"/>
</dbReference>
<dbReference type="NCBIfam" id="NF005717">
    <property type="entry name" value="PRK07533.1"/>
    <property type="match status" value="1"/>
</dbReference>
<feature type="binding site" evidence="11">
    <location>
        <position position="167"/>
    </location>
    <ligand>
        <name>NAD(+)</name>
        <dbReference type="ChEBI" id="CHEBI:57540"/>
    </ligand>
</feature>
<feature type="active site" description="Proton acceptor" evidence="9">
    <location>
        <position position="150"/>
    </location>
</feature>
<feature type="binding site" evidence="11">
    <location>
        <position position="19"/>
    </location>
    <ligand>
        <name>NAD(+)</name>
        <dbReference type="ChEBI" id="CHEBI:57540"/>
    </ligand>
</feature>
<evidence type="ECO:0000256" key="4">
    <source>
        <dbReference type="ARBA" id="ARBA00022832"/>
    </source>
</evidence>
<evidence type="ECO:0000256" key="9">
    <source>
        <dbReference type="PIRSR" id="PIRSR000094-1"/>
    </source>
</evidence>
<dbReference type="UniPathway" id="UPA00094"/>
<sequence>MTLNTSTFSLAGKKGLILGVANESSIAWGCTQLMHQLGAELVVSCLNDKARRFVEPLTQPIGVELVTCNVEEEGELEAAVQHAIARMGQLDFVIHSIAWAPLADLHGNVIDSSSDGFSRAMAVSCHSFARLAKLCAPHMPNGGSMLSMTYLGADEAVPHYGLMGPVKAALESLTRYMAMELGEQGIRVHAVSPGPILTRASSGIASFDDLMANAVAKSPLKRLVTLTEIANLCAFLCTDASSGMTGQTIYVDAGCHAMA</sequence>
<feature type="binding site" evidence="11">
    <location>
        <begin position="196"/>
        <end position="200"/>
    </location>
    <ligand>
        <name>NAD(+)</name>
        <dbReference type="ChEBI" id="CHEBI:57540"/>
    </ligand>
</feature>
<evidence type="ECO:0000256" key="10">
    <source>
        <dbReference type="PIRSR" id="PIRSR000094-2"/>
    </source>
</evidence>
<dbReference type="RefSeq" id="WP_119014768.1">
    <property type="nucleotide sequence ID" value="NZ_QXNC01000050.1"/>
</dbReference>
<evidence type="ECO:0000256" key="6">
    <source>
        <dbReference type="ARBA" id="ARBA00023098"/>
    </source>
</evidence>
<proteinExistence type="inferred from homology"/>
<keyword evidence="4" id="KW-0276">Fatty acid metabolism</keyword>
<dbReference type="SUPFAM" id="SSF51735">
    <property type="entry name" value="NAD(P)-binding Rossmann-fold domains"/>
    <property type="match status" value="1"/>
</dbReference>
<feature type="binding site" evidence="11">
    <location>
        <begin position="25"/>
        <end position="26"/>
    </location>
    <ligand>
        <name>NAD(+)</name>
        <dbReference type="ChEBI" id="CHEBI:57540"/>
    </ligand>
</feature>
<dbReference type="EC" id="1.3.1.9" evidence="8"/>
<dbReference type="PANTHER" id="PTHR43159:SF2">
    <property type="entry name" value="ENOYL-[ACYL-CARRIER-PROTEIN] REDUCTASE [NADH], CHLOROPLASTIC"/>
    <property type="match status" value="1"/>
</dbReference>
<keyword evidence="3 8" id="KW-0444">Lipid biosynthesis</keyword>
<name>A0A4R2NGL3_9BURK</name>
<dbReference type="Pfam" id="PF13561">
    <property type="entry name" value="adh_short_C2"/>
    <property type="match status" value="1"/>
</dbReference>
<dbReference type="PRINTS" id="PR00081">
    <property type="entry name" value="GDHRDH"/>
</dbReference>
<feature type="binding site" evidence="11">
    <location>
        <position position="97"/>
    </location>
    <ligand>
        <name>NAD(+)</name>
        <dbReference type="ChEBI" id="CHEBI:57540"/>
    </ligand>
</feature>
<comment type="catalytic activity">
    <reaction evidence="8">
        <text>a 2,3-saturated acyl-[ACP] + NAD(+) = a (2E)-enoyl-[ACP] + NADH + H(+)</text>
        <dbReference type="Rhea" id="RHEA:10240"/>
        <dbReference type="Rhea" id="RHEA-COMP:9925"/>
        <dbReference type="Rhea" id="RHEA-COMP:9926"/>
        <dbReference type="ChEBI" id="CHEBI:15378"/>
        <dbReference type="ChEBI" id="CHEBI:57540"/>
        <dbReference type="ChEBI" id="CHEBI:57945"/>
        <dbReference type="ChEBI" id="CHEBI:78784"/>
        <dbReference type="ChEBI" id="CHEBI:78785"/>
        <dbReference type="EC" id="1.3.1.9"/>
    </reaction>
</comment>
<comment type="caution">
    <text evidence="12">The sequence shown here is derived from an EMBL/GenBank/DDBJ whole genome shotgun (WGS) entry which is preliminary data.</text>
</comment>
<dbReference type="InterPro" id="IPR002347">
    <property type="entry name" value="SDR_fam"/>
</dbReference>
<accession>A0A4R2NGL3</accession>
<dbReference type="AlphaFoldDB" id="A0A4R2NGL3"/>
<evidence type="ECO:0000256" key="5">
    <source>
        <dbReference type="ARBA" id="ARBA00023002"/>
    </source>
</evidence>
<keyword evidence="13" id="KW-1185">Reference proteome</keyword>
<gene>
    <name evidence="12" type="ORF">EV674_10110</name>
</gene>
<dbReference type="Proteomes" id="UP000295182">
    <property type="component" value="Unassembled WGS sequence"/>
</dbReference>
<keyword evidence="7 8" id="KW-0275">Fatty acid biosynthesis</keyword>
<evidence type="ECO:0000256" key="11">
    <source>
        <dbReference type="PIRSR" id="PIRSR000094-3"/>
    </source>
</evidence>
<comment type="pathway">
    <text evidence="1">Lipid metabolism; fatty acid biosynthesis.</text>
</comment>
<dbReference type="PIRSF" id="PIRSF000094">
    <property type="entry name" value="Enoyl-ACP_rdct"/>
    <property type="match status" value="1"/>
</dbReference>
<keyword evidence="5 8" id="KW-0560">Oxidoreductase</keyword>
<feature type="binding site" evidence="10">
    <location>
        <position position="100"/>
    </location>
    <ligand>
        <name>substrate</name>
    </ligand>
</feature>
<dbReference type="InterPro" id="IPR036291">
    <property type="entry name" value="NAD(P)-bd_dom_sf"/>
</dbReference>
<dbReference type="InterPro" id="IPR014358">
    <property type="entry name" value="Enoyl-ACP_Rdtase_NADH"/>
</dbReference>
<protein>
    <recommendedName>
        <fullName evidence="8">Enoyl-[acyl-carrier-protein] reductase [NADH]</fullName>
        <ecNumber evidence="8">1.3.1.9</ecNumber>
    </recommendedName>
</protein>
<evidence type="ECO:0000256" key="3">
    <source>
        <dbReference type="ARBA" id="ARBA00022516"/>
    </source>
</evidence>
<dbReference type="Gene3D" id="1.10.8.400">
    <property type="entry name" value="Enoyl acyl carrier protein reductase"/>
    <property type="match status" value="1"/>
</dbReference>
<keyword evidence="8 11" id="KW-0520">NAD</keyword>
<evidence type="ECO:0000256" key="8">
    <source>
        <dbReference type="PIRNR" id="PIRNR000094"/>
    </source>
</evidence>
<dbReference type="Gene3D" id="3.40.50.720">
    <property type="entry name" value="NAD(P)-binding Rossmann-like Domain"/>
    <property type="match status" value="1"/>
</dbReference>
<feature type="active site" description="Proton acceptor" evidence="9">
    <location>
        <position position="160"/>
    </location>
</feature>